<name>A0A501WWC9_9RHOB</name>
<dbReference type="InterPro" id="IPR000629">
    <property type="entry name" value="RNA-helicase_DEAD-box_CS"/>
</dbReference>
<protein>
    <submittedName>
        <fullName evidence="10">DEAD/DEAH box helicase</fullName>
    </submittedName>
</protein>
<dbReference type="GO" id="GO:0003676">
    <property type="term" value="F:nucleic acid binding"/>
    <property type="evidence" value="ECO:0007669"/>
    <property type="project" value="InterPro"/>
</dbReference>
<evidence type="ECO:0000259" key="9">
    <source>
        <dbReference type="PROSITE" id="PS51194"/>
    </source>
</evidence>
<dbReference type="InterPro" id="IPR027417">
    <property type="entry name" value="P-loop_NTPase"/>
</dbReference>
<proteinExistence type="inferred from homology"/>
<dbReference type="AlphaFoldDB" id="A0A501WWC9"/>
<dbReference type="GO" id="GO:0016787">
    <property type="term" value="F:hydrolase activity"/>
    <property type="evidence" value="ECO:0007669"/>
    <property type="project" value="UniProtKB-KW"/>
</dbReference>
<dbReference type="InterPro" id="IPR011545">
    <property type="entry name" value="DEAD/DEAH_box_helicase_dom"/>
</dbReference>
<dbReference type="PROSITE" id="PS00039">
    <property type="entry name" value="DEAD_ATP_HELICASE"/>
    <property type="match status" value="1"/>
</dbReference>
<feature type="domain" description="Helicase C-terminal" evidence="9">
    <location>
        <begin position="225"/>
        <end position="371"/>
    </location>
</feature>
<evidence type="ECO:0000256" key="7">
    <source>
        <dbReference type="SAM" id="MobiDB-lite"/>
    </source>
</evidence>
<dbReference type="EMBL" id="VFRP01000001">
    <property type="protein sequence ID" value="TPE53768.1"/>
    <property type="molecule type" value="Genomic_DNA"/>
</dbReference>
<dbReference type="OrthoDB" id="9805696at2"/>
<dbReference type="PROSITE" id="PS51192">
    <property type="entry name" value="HELICASE_ATP_BIND_1"/>
    <property type="match status" value="1"/>
</dbReference>
<dbReference type="RefSeq" id="WP_140452347.1">
    <property type="nucleotide sequence ID" value="NZ_VFRP01000001.1"/>
</dbReference>
<dbReference type="PROSITE" id="PS51194">
    <property type="entry name" value="HELICASE_CTER"/>
    <property type="match status" value="1"/>
</dbReference>
<evidence type="ECO:0000313" key="10">
    <source>
        <dbReference type="EMBL" id="TPE53768.1"/>
    </source>
</evidence>
<feature type="region of interest" description="Disordered" evidence="7">
    <location>
        <begin position="422"/>
        <end position="447"/>
    </location>
</feature>
<dbReference type="GO" id="GO:0005829">
    <property type="term" value="C:cytosol"/>
    <property type="evidence" value="ECO:0007669"/>
    <property type="project" value="TreeGrafter"/>
</dbReference>
<dbReference type="InterPro" id="IPR001650">
    <property type="entry name" value="Helicase_C-like"/>
</dbReference>
<evidence type="ECO:0000256" key="6">
    <source>
        <dbReference type="RuleBase" id="RU000492"/>
    </source>
</evidence>
<dbReference type="Proteomes" id="UP000319255">
    <property type="component" value="Unassembled WGS sequence"/>
</dbReference>
<dbReference type="InterPro" id="IPR050079">
    <property type="entry name" value="DEAD_box_RNA_helicase"/>
</dbReference>
<gene>
    <name evidence="10" type="ORF">FJM51_01605</name>
</gene>
<comment type="similarity">
    <text evidence="5 6">Belongs to the DEAD box helicase family.</text>
</comment>
<evidence type="ECO:0000256" key="4">
    <source>
        <dbReference type="ARBA" id="ARBA00022840"/>
    </source>
</evidence>
<evidence type="ECO:0000256" key="3">
    <source>
        <dbReference type="ARBA" id="ARBA00022806"/>
    </source>
</evidence>
<evidence type="ECO:0000256" key="5">
    <source>
        <dbReference type="ARBA" id="ARBA00038437"/>
    </source>
</evidence>
<dbReference type="GO" id="GO:0005524">
    <property type="term" value="F:ATP binding"/>
    <property type="evidence" value="ECO:0007669"/>
    <property type="project" value="UniProtKB-KW"/>
</dbReference>
<dbReference type="Gene3D" id="3.40.50.300">
    <property type="entry name" value="P-loop containing nucleotide triphosphate hydrolases"/>
    <property type="match status" value="2"/>
</dbReference>
<keyword evidence="4 6" id="KW-0067">ATP-binding</keyword>
<keyword evidence="3 6" id="KW-0347">Helicase</keyword>
<dbReference type="SMART" id="SM00490">
    <property type="entry name" value="HELICc"/>
    <property type="match status" value="1"/>
</dbReference>
<feature type="compositionally biased region" description="Pro residues" evidence="7">
    <location>
        <begin position="438"/>
        <end position="447"/>
    </location>
</feature>
<organism evidence="10 11">
    <name type="scientific">Amaricoccus solimangrovi</name>
    <dbReference type="NCBI Taxonomy" id="2589815"/>
    <lineage>
        <taxon>Bacteria</taxon>
        <taxon>Pseudomonadati</taxon>
        <taxon>Pseudomonadota</taxon>
        <taxon>Alphaproteobacteria</taxon>
        <taxon>Rhodobacterales</taxon>
        <taxon>Paracoccaceae</taxon>
        <taxon>Amaricoccus</taxon>
    </lineage>
</organism>
<dbReference type="CDD" id="cd18787">
    <property type="entry name" value="SF2_C_DEAD"/>
    <property type="match status" value="1"/>
</dbReference>
<dbReference type="PANTHER" id="PTHR47959">
    <property type="entry name" value="ATP-DEPENDENT RNA HELICASE RHLE-RELATED"/>
    <property type="match status" value="1"/>
</dbReference>
<evidence type="ECO:0000256" key="2">
    <source>
        <dbReference type="ARBA" id="ARBA00022801"/>
    </source>
</evidence>
<dbReference type="InterPro" id="IPR014001">
    <property type="entry name" value="Helicase_ATP-bd"/>
</dbReference>
<comment type="caution">
    <text evidence="10">The sequence shown here is derived from an EMBL/GenBank/DDBJ whole genome shotgun (WGS) entry which is preliminary data.</text>
</comment>
<dbReference type="GO" id="GO:0003724">
    <property type="term" value="F:RNA helicase activity"/>
    <property type="evidence" value="ECO:0007669"/>
    <property type="project" value="TreeGrafter"/>
</dbReference>
<sequence>MTPIEGVPSALALAMRAHGFTGLTEIQAAIRDRPDPRRDLLVSAPTGSGKTVAIGLALAPDLSEPGPAPRALVLVPTRELAAQVRGELAWLHHAAGIRVALCAGGADPGAEARALGRGADLVVATPGRLLAHLRSGAFDPRGLATLVLDEADELLARGFREDLGRILARAPAGRRLCLFSATLSPAVVALAARHQRDARRVEIAGGARPGVVHEAIAVAAAERDRVTGNLLCLTDPARALVFAGRRDGVAPLVRHLEGRGFRAVALSGALDQGARDAALAALRGGGARVCVATDLAARGLDLPGLDLVIHADPPVSPEALAHRSGRTGRAGRAGHVVLLAPPSGRRRLVALARRAGIALHWRAEPAAEEVAARERARLLGSVGAEAPEAAGSDAALLEALRGRGAHHLARAFAAGWHAARPRFAPPATPSAAPSAAPSAPPSAVPPAAPAGGPVWFSLNRGGGQGDLRRLLPLIRRIGGARREDIGRVRVFAAETHFEALAPAVPGFLTALGRESDGPALRLLSGH</sequence>
<evidence type="ECO:0000313" key="11">
    <source>
        <dbReference type="Proteomes" id="UP000319255"/>
    </source>
</evidence>
<dbReference type="SUPFAM" id="SSF52540">
    <property type="entry name" value="P-loop containing nucleoside triphosphate hydrolases"/>
    <property type="match status" value="1"/>
</dbReference>
<dbReference type="Pfam" id="PF00271">
    <property type="entry name" value="Helicase_C"/>
    <property type="match status" value="1"/>
</dbReference>
<keyword evidence="2 6" id="KW-0378">Hydrolase</keyword>
<keyword evidence="11" id="KW-1185">Reference proteome</keyword>
<reference evidence="10 11" key="1">
    <citation type="submission" date="2019-06" db="EMBL/GenBank/DDBJ databases">
        <title>A novel bacterium of genus Amaricoccus, isolated from marine sediment.</title>
        <authorList>
            <person name="Huang H."/>
            <person name="Mo K."/>
            <person name="Hu Y."/>
        </authorList>
    </citation>
    <scope>NUCLEOTIDE SEQUENCE [LARGE SCALE GENOMIC DNA]</scope>
    <source>
        <strain evidence="10 11">HB172011</strain>
    </source>
</reference>
<evidence type="ECO:0000259" key="8">
    <source>
        <dbReference type="PROSITE" id="PS51192"/>
    </source>
</evidence>
<feature type="domain" description="Helicase ATP-binding" evidence="8">
    <location>
        <begin position="31"/>
        <end position="201"/>
    </location>
</feature>
<dbReference type="CDD" id="cd00268">
    <property type="entry name" value="DEADc"/>
    <property type="match status" value="1"/>
</dbReference>
<dbReference type="InterPro" id="IPR044742">
    <property type="entry name" value="DEAD/DEAH_RhlB"/>
</dbReference>
<dbReference type="SMART" id="SM00487">
    <property type="entry name" value="DEXDc"/>
    <property type="match status" value="1"/>
</dbReference>
<dbReference type="Pfam" id="PF00270">
    <property type="entry name" value="DEAD"/>
    <property type="match status" value="1"/>
</dbReference>
<keyword evidence="1 6" id="KW-0547">Nucleotide-binding</keyword>
<accession>A0A501WWC9</accession>
<dbReference type="PANTHER" id="PTHR47959:SF1">
    <property type="entry name" value="ATP-DEPENDENT RNA HELICASE DBPA"/>
    <property type="match status" value="1"/>
</dbReference>
<evidence type="ECO:0000256" key="1">
    <source>
        <dbReference type="ARBA" id="ARBA00022741"/>
    </source>
</evidence>